<evidence type="ECO:0000313" key="2">
    <source>
        <dbReference type="EMBL" id="KKR87648.1"/>
    </source>
</evidence>
<feature type="transmembrane region" description="Helical" evidence="1">
    <location>
        <begin position="79"/>
        <end position="98"/>
    </location>
</feature>
<accession>A0A0G0UFI2</accession>
<feature type="transmembrane region" description="Helical" evidence="1">
    <location>
        <begin position="118"/>
        <end position="139"/>
    </location>
</feature>
<comment type="caution">
    <text evidence="2">The sequence shown here is derived from an EMBL/GenBank/DDBJ whole genome shotgun (WGS) entry which is preliminary data.</text>
</comment>
<dbReference type="Proteomes" id="UP000033858">
    <property type="component" value="Unassembled WGS sequence"/>
</dbReference>
<protein>
    <submittedName>
        <fullName evidence="2">Uncharacterized protein</fullName>
    </submittedName>
</protein>
<organism evidence="2 3">
    <name type="scientific">Candidatus Woesebacteria bacterium GW2011_GWB1_41_10</name>
    <dbReference type="NCBI Taxonomy" id="1618577"/>
    <lineage>
        <taxon>Bacteria</taxon>
        <taxon>Candidatus Woeseibacteriota</taxon>
    </lineage>
</organism>
<reference evidence="2 3" key="1">
    <citation type="journal article" date="2015" name="Nature">
        <title>rRNA introns, odd ribosomes, and small enigmatic genomes across a large radiation of phyla.</title>
        <authorList>
            <person name="Brown C.T."/>
            <person name="Hug L.A."/>
            <person name="Thomas B.C."/>
            <person name="Sharon I."/>
            <person name="Castelle C.J."/>
            <person name="Singh A."/>
            <person name="Wilkins M.J."/>
            <person name="Williams K.H."/>
            <person name="Banfield J.F."/>
        </authorList>
    </citation>
    <scope>NUCLEOTIDE SEQUENCE [LARGE SCALE GENOMIC DNA]</scope>
</reference>
<evidence type="ECO:0000256" key="1">
    <source>
        <dbReference type="SAM" id="Phobius"/>
    </source>
</evidence>
<gene>
    <name evidence="2" type="ORF">UU32_C0004G0013</name>
</gene>
<keyword evidence="1" id="KW-1133">Transmembrane helix</keyword>
<sequence length="158" mass="17242">MRIQKEVWLVVAAVGFLLAWLIDRLAGPVSITVGSPIVFLKSNALLSRYPFTATAIIIRSIALFISTMLLVTSIMERKYFTKAIILFFVGALAEFYAIQQLANGFALTSAQWTLSIAYGSLSLAVGIIWMVLMGIWSAFNEEKGVPPPPENSGSVLTP</sequence>
<dbReference type="EMBL" id="LCAE01000004">
    <property type="protein sequence ID" value="KKR87648.1"/>
    <property type="molecule type" value="Genomic_DNA"/>
</dbReference>
<dbReference type="AlphaFoldDB" id="A0A0G0UFI2"/>
<keyword evidence="1" id="KW-0812">Transmembrane</keyword>
<evidence type="ECO:0000313" key="3">
    <source>
        <dbReference type="Proteomes" id="UP000033858"/>
    </source>
</evidence>
<feature type="transmembrane region" description="Helical" evidence="1">
    <location>
        <begin position="50"/>
        <end position="72"/>
    </location>
</feature>
<proteinExistence type="predicted"/>
<name>A0A0G0UFI2_9BACT</name>
<keyword evidence="1" id="KW-0472">Membrane</keyword>